<name>A0A915I2J7_ROMCU</name>
<organism evidence="2 3">
    <name type="scientific">Romanomermis culicivorax</name>
    <name type="common">Nematode worm</name>
    <dbReference type="NCBI Taxonomy" id="13658"/>
    <lineage>
        <taxon>Eukaryota</taxon>
        <taxon>Metazoa</taxon>
        <taxon>Ecdysozoa</taxon>
        <taxon>Nematoda</taxon>
        <taxon>Enoplea</taxon>
        <taxon>Dorylaimia</taxon>
        <taxon>Mermithida</taxon>
        <taxon>Mermithoidea</taxon>
        <taxon>Mermithidae</taxon>
        <taxon>Romanomermis</taxon>
    </lineage>
</organism>
<dbReference type="Proteomes" id="UP000887565">
    <property type="component" value="Unplaced"/>
</dbReference>
<sequence>MAQQSSSAYKGDEHIVTTRKKNDKYCPPTNMEDKPAELIDFQAFIKAENLYNEFLEMATKIFISHHDMVLQ</sequence>
<keyword evidence="2" id="KW-1185">Reference proteome</keyword>
<evidence type="ECO:0000256" key="1">
    <source>
        <dbReference type="SAM" id="MobiDB-lite"/>
    </source>
</evidence>
<feature type="region of interest" description="Disordered" evidence="1">
    <location>
        <begin position="1"/>
        <end position="29"/>
    </location>
</feature>
<protein>
    <submittedName>
        <fullName evidence="3">Uncharacterized protein</fullName>
    </submittedName>
</protein>
<evidence type="ECO:0000313" key="2">
    <source>
        <dbReference type="Proteomes" id="UP000887565"/>
    </source>
</evidence>
<reference evidence="3" key="1">
    <citation type="submission" date="2022-11" db="UniProtKB">
        <authorList>
            <consortium name="WormBaseParasite"/>
        </authorList>
    </citation>
    <scope>IDENTIFICATION</scope>
</reference>
<accession>A0A915I2J7</accession>
<evidence type="ECO:0000313" key="3">
    <source>
        <dbReference type="WBParaSite" id="nRc.2.0.1.t07683-RA"/>
    </source>
</evidence>
<proteinExistence type="predicted"/>
<dbReference type="AlphaFoldDB" id="A0A915I2J7"/>
<dbReference type="WBParaSite" id="nRc.2.0.1.t07683-RA">
    <property type="protein sequence ID" value="nRc.2.0.1.t07683-RA"/>
    <property type="gene ID" value="nRc.2.0.1.g07683"/>
</dbReference>